<keyword evidence="3" id="KW-1003">Cell membrane</keyword>
<gene>
    <name evidence="9" type="ORF">DC3_29450</name>
</gene>
<keyword evidence="10" id="KW-1185">Reference proteome</keyword>
<comment type="similarity">
    <text evidence="7">Belongs to the binding-protein-dependent transport system permease family.</text>
</comment>
<dbReference type="GO" id="GO:0055085">
    <property type="term" value="P:transmembrane transport"/>
    <property type="evidence" value="ECO:0007669"/>
    <property type="project" value="InterPro"/>
</dbReference>
<dbReference type="CDD" id="cd06261">
    <property type="entry name" value="TM_PBP2"/>
    <property type="match status" value="1"/>
</dbReference>
<dbReference type="InterPro" id="IPR035906">
    <property type="entry name" value="MetI-like_sf"/>
</dbReference>
<keyword evidence="5 7" id="KW-1133">Transmembrane helix</keyword>
<dbReference type="PANTHER" id="PTHR30193">
    <property type="entry name" value="ABC TRANSPORTER PERMEASE PROTEIN"/>
    <property type="match status" value="1"/>
</dbReference>
<accession>A0A511N383</accession>
<dbReference type="Pfam" id="PF00528">
    <property type="entry name" value="BPD_transp_1"/>
    <property type="match status" value="1"/>
</dbReference>
<feature type="transmembrane region" description="Helical" evidence="7">
    <location>
        <begin position="302"/>
        <end position="322"/>
    </location>
</feature>
<dbReference type="InterPro" id="IPR000515">
    <property type="entry name" value="MetI-like"/>
</dbReference>
<evidence type="ECO:0000256" key="3">
    <source>
        <dbReference type="ARBA" id="ARBA00022475"/>
    </source>
</evidence>
<name>A0A511N383_DEIC1</name>
<dbReference type="GO" id="GO:0005886">
    <property type="term" value="C:plasma membrane"/>
    <property type="evidence" value="ECO:0007669"/>
    <property type="project" value="UniProtKB-SubCell"/>
</dbReference>
<dbReference type="AlphaFoldDB" id="A0A511N383"/>
<protein>
    <submittedName>
        <fullName evidence="9">Cytochrome c biogenesis protein</fullName>
    </submittedName>
</protein>
<dbReference type="SUPFAM" id="SSF160964">
    <property type="entry name" value="MalF N-terminal region-like"/>
    <property type="match status" value="1"/>
</dbReference>
<evidence type="ECO:0000313" key="10">
    <source>
        <dbReference type="Proteomes" id="UP000321306"/>
    </source>
</evidence>
<organism evidence="9 10">
    <name type="scientific">Deinococcus cellulosilyticus (strain DSM 18568 / NBRC 106333 / KACC 11606 / 5516J-15)</name>
    <dbReference type="NCBI Taxonomy" id="1223518"/>
    <lineage>
        <taxon>Bacteria</taxon>
        <taxon>Thermotogati</taxon>
        <taxon>Deinococcota</taxon>
        <taxon>Deinococci</taxon>
        <taxon>Deinococcales</taxon>
        <taxon>Deinococcaceae</taxon>
        <taxon>Deinococcus</taxon>
    </lineage>
</organism>
<feature type="transmembrane region" description="Helical" evidence="7">
    <location>
        <begin position="25"/>
        <end position="51"/>
    </location>
</feature>
<dbReference type="InterPro" id="IPR051393">
    <property type="entry name" value="ABC_transporter_permease"/>
</dbReference>
<evidence type="ECO:0000256" key="1">
    <source>
        <dbReference type="ARBA" id="ARBA00004651"/>
    </source>
</evidence>
<dbReference type="SUPFAM" id="SSF161098">
    <property type="entry name" value="MetI-like"/>
    <property type="match status" value="1"/>
</dbReference>
<feature type="transmembrane region" description="Helical" evidence="7">
    <location>
        <begin position="90"/>
        <end position="109"/>
    </location>
</feature>
<evidence type="ECO:0000256" key="6">
    <source>
        <dbReference type="ARBA" id="ARBA00023136"/>
    </source>
</evidence>
<sequence>MTTTTKQPQTRNWNWSHLQKQAAPYLFVSPFFVLFAVFGLFPIVFSLLLAFSQWDSASGLSTMHWVKPLWSNFQYVLTDPLFATVLKNTFWIAIVSGLPQHLVAIPLAYVLHTQVGRFKHFFTAAFLVPFVTSTVAIALVTTVLFSERNGAVNQLLLWLNNFVLFDPLIPDQTGEGYIQWLFEKEYTKPLVCLLIFWRYFGYNTVLYLTGLQTISNDIYEAAQVDGATRWQQFWHITLPLLRPIAYFTTIGTVVGNLNLFDEVFILFSGPPSGGEEYSAQTIGLYLYNNAFGPNQDMGAAAATSWVLFVIVLLITLITNAVFRRTADPSEA</sequence>
<evidence type="ECO:0000256" key="4">
    <source>
        <dbReference type="ARBA" id="ARBA00022692"/>
    </source>
</evidence>
<keyword evidence="2 7" id="KW-0813">Transport</keyword>
<evidence type="ECO:0000256" key="5">
    <source>
        <dbReference type="ARBA" id="ARBA00022989"/>
    </source>
</evidence>
<comment type="subcellular location">
    <subcellularLocation>
        <location evidence="1 7">Cell membrane</location>
        <topology evidence="1 7">Multi-pass membrane protein</topology>
    </subcellularLocation>
</comment>
<feature type="domain" description="ABC transmembrane type-1" evidence="8">
    <location>
        <begin position="86"/>
        <end position="318"/>
    </location>
</feature>
<reference evidence="9 10" key="1">
    <citation type="submission" date="2019-07" db="EMBL/GenBank/DDBJ databases">
        <title>Whole genome shotgun sequence of Deinococcus cellulosilyticus NBRC 106333.</title>
        <authorList>
            <person name="Hosoyama A."/>
            <person name="Uohara A."/>
            <person name="Ohji S."/>
            <person name="Ichikawa N."/>
        </authorList>
    </citation>
    <scope>NUCLEOTIDE SEQUENCE [LARGE SCALE GENOMIC DNA]</scope>
    <source>
        <strain evidence="9 10">NBRC 106333</strain>
    </source>
</reference>
<dbReference type="Proteomes" id="UP000321306">
    <property type="component" value="Unassembled WGS sequence"/>
</dbReference>
<keyword evidence="4 7" id="KW-0812">Transmembrane</keyword>
<dbReference type="OrthoDB" id="9787541at2"/>
<feature type="transmembrane region" description="Helical" evidence="7">
    <location>
        <begin position="190"/>
        <end position="209"/>
    </location>
</feature>
<dbReference type="EMBL" id="BJXB01000012">
    <property type="protein sequence ID" value="GEM47310.1"/>
    <property type="molecule type" value="Genomic_DNA"/>
</dbReference>
<evidence type="ECO:0000256" key="2">
    <source>
        <dbReference type="ARBA" id="ARBA00022448"/>
    </source>
</evidence>
<evidence type="ECO:0000259" key="8">
    <source>
        <dbReference type="PROSITE" id="PS50928"/>
    </source>
</evidence>
<dbReference type="Gene3D" id="1.10.3720.10">
    <property type="entry name" value="MetI-like"/>
    <property type="match status" value="1"/>
</dbReference>
<feature type="transmembrane region" description="Helical" evidence="7">
    <location>
        <begin position="121"/>
        <end position="145"/>
    </location>
</feature>
<proteinExistence type="inferred from homology"/>
<dbReference type="RefSeq" id="WP_146885450.1">
    <property type="nucleotide sequence ID" value="NZ_BJXB01000012.1"/>
</dbReference>
<dbReference type="PROSITE" id="PS50928">
    <property type="entry name" value="ABC_TM1"/>
    <property type="match status" value="1"/>
</dbReference>
<keyword evidence="6 7" id="KW-0472">Membrane</keyword>
<dbReference type="PANTHER" id="PTHR30193:SF37">
    <property type="entry name" value="INNER MEMBRANE ABC TRANSPORTER PERMEASE PROTEIN YCJO"/>
    <property type="match status" value="1"/>
</dbReference>
<evidence type="ECO:0000313" key="9">
    <source>
        <dbReference type="EMBL" id="GEM47310.1"/>
    </source>
</evidence>
<comment type="caution">
    <text evidence="9">The sequence shown here is derived from an EMBL/GenBank/DDBJ whole genome shotgun (WGS) entry which is preliminary data.</text>
</comment>
<evidence type="ECO:0000256" key="7">
    <source>
        <dbReference type="RuleBase" id="RU363032"/>
    </source>
</evidence>